<gene>
    <name evidence="1" type="ORF">ABID26_005659</name>
</gene>
<evidence type="ECO:0000313" key="1">
    <source>
        <dbReference type="EMBL" id="MET3596242.1"/>
    </source>
</evidence>
<keyword evidence="2" id="KW-1185">Reference proteome</keyword>
<evidence type="ECO:0000313" key="2">
    <source>
        <dbReference type="Proteomes" id="UP001549036"/>
    </source>
</evidence>
<proteinExistence type="predicted"/>
<protein>
    <submittedName>
        <fullName evidence="1">Uncharacterized protein</fullName>
    </submittedName>
</protein>
<dbReference type="EMBL" id="JBEPLM010000013">
    <property type="protein sequence ID" value="MET3596242.1"/>
    <property type="molecule type" value="Genomic_DNA"/>
</dbReference>
<dbReference type="RefSeq" id="WP_189521476.1">
    <property type="nucleotide sequence ID" value="NZ_JBEPLM010000013.1"/>
</dbReference>
<sequence>MQLDFTRHVATGGDIAHSISQRDPSAVIDLDAGNGGVTPAIRFSYRRAPPGSIWNY</sequence>
<accession>A0ABV2I1Q1</accession>
<organism evidence="1 2">
    <name type="scientific">Mesorhizobium shonense</name>
    <dbReference type="NCBI Taxonomy" id="1209948"/>
    <lineage>
        <taxon>Bacteria</taxon>
        <taxon>Pseudomonadati</taxon>
        <taxon>Pseudomonadota</taxon>
        <taxon>Alphaproteobacteria</taxon>
        <taxon>Hyphomicrobiales</taxon>
        <taxon>Phyllobacteriaceae</taxon>
        <taxon>Mesorhizobium</taxon>
    </lineage>
</organism>
<comment type="caution">
    <text evidence="1">The sequence shown here is derived from an EMBL/GenBank/DDBJ whole genome shotgun (WGS) entry which is preliminary data.</text>
</comment>
<reference evidence="1 2" key="1">
    <citation type="submission" date="2024-06" db="EMBL/GenBank/DDBJ databases">
        <title>Genomic Encyclopedia of Type Strains, Phase IV (KMG-IV): sequencing the most valuable type-strain genomes for metagenomic binning, comparative biology and taxonomic classification.</title>
        <authorList>
            <person name="Goeker M."/>
        </authorList>
    </citation>
    <scope>NUCLEOTIDE SEQUENCE [LARGE SCALE GENOMIC DNA]</scope>
    <source>
        <strain evidence="1 2">DSM 29846</strain>
    </source>
</reference>
<name>A0ABV2I1Q1_9HYPH</name>
<dbReference type="Proteomes" id="UP001549036">
    <property type="component" value="Unassembled WGS sequence"/>
</dbReference>